<dbReference type="Proteomes" id="UP000179241">
    <property type="component" value="Unassembled WGS sequence"/>
</dbReference>
<dbReference type="EMBL" id="MGHU01000001">
    <property type="protein sequence ID" value="OGM78384.1"/>
    <property type="molecule type" value="Genomic_DNA"/>
</dbReference>
<keyword evidence="1" id="KW-0812">Transmembrane</keyword>
<sequence length="112" mass="12112">MSYSAKMIATIPGFILLLVAVVGIPLAGLVFLLLMLYTYLAKIVVAQPVGNWLLQKFNRKTSVYGSVAFGLLTIFIIRAIPVVGPLVGLFIFMLGLGALTLQTLSKLANPRF</sequence>
<evidence type="ECO:0000256" key="1">
    <source>
        <dbReference type="SAM" id="Phobius"/>
    </source>
</evidence>
<proteinExistence type="predicted"/>
<keyword evidence="1" id="KW-0472">Membrane</keyword>
<dbReference type="AlphaFoldDB" id="A0A1F8CPX3"/>
<accession>A0A1F8CPX3</accession>
<gene>
    <name evidence="2" type="ORF">A2188_00865</name>
</gene>
<feature type="transmembrane region" description="Helical" evidence="1">
    <location>
        <begin position="86"/>
        <end position="104"/>
    </location>
</feature>
<reference evidence="2 3" key="1">
    <citation type="journal article" date="2016" name="Nat. Commun.">
        <title>Thousands of microbial genomes shed light on interconnected biogeochemical processes in an aquifer system.</title>
        <authorList>
            <person name="Anantharaman K."/>
            <person name="Brown C.T."/>
            <person name="Hug L.A."/>
            <person name="Sharon I."/>
            <person name="Castelle C.J."/>
            <person name="Probst A.J."/>
            <person name="Thomas B.C."/>
            <person name="Singh A."/>
            <person name="Wilkins M.J."/>
            <person name="Karaoz U."/>
            <person name="Brodie E.L."/>
            <person name="Williams K.H."/>
            <person name="Hubbard S.S."/>
            <person name="Banfield J.F."/>
        </authorList>
    </citation>
    <scope>NUCLEOTIDE SEQUENCE [LARGE SCALE GENOMIC DNA]</scope>
</reference>
<feature type="transmembrane region" description="Helical" evidence="1">
    <location>
        <begin position="61"/>
        <end position="80"/>
    </location>
</feature>
<evidence type="ECO:0000313" key="3">
    <source>
        <dbReference type="Proteomes" id="UP000179241"/>
    </source>
</evidence>
<comment type="caution">
    <text evidence="2">The sequence shown here is derived from an EMBL/GenBank/DDBJ whole genome shotgun (WGS) entry which is preliminary data.</text>
</comment>
<protein>
    <submittedName>
        <fullName evidence="2">Uncharacterized protein</fullName>
    </submittedName>
</protein>
<name>A0A1F8CPX3_9BACT</name>
<evidence type="ECO:0000313" key="2">
    <source>
        <dbReference type="EMBL" id="OGM78384.1"/>
    </source>
</evidence>
<organism evidence="2 3">
    <name type="scientific">Candidatus Woesebacteria bacterium RIFOXYA1_FULL_43_9</name>
    <dbReference type="NCBI Taxonomy" id="1802534"/>
    <lineage>
        <taxon>Bacteria</taxon>
        <taxon>Candidatus Woeseibacteriota</taxon>
    </lineage>
</organism>
<feature type="transmembrane region" description="Helical" evidence="1">
    <location>
        <begin position="14"/>
        <end position="40"/>
    </location>
</feature>
<keyword evidence="1" id="KW-1133">Transmembrane helix</keyword>